<dbReference type="Pfam" id="PF00015">
    <property type="entry name" value="MCPsignal"/>
    <property type="match status" value="1"/>
</dbReference>
<dbReference type="CDD" id="cd06225">
    <property type="entry name" value="HAMP"/>
    <property type="match status" value="1"/>
</dbReference>
<dbReference type="GO" id="GO:0006935">
    <property type="term" value="P:chemotaxis"/>
    <property type="evidence" value="ECO:0007669"/>
    <property type="project" value="InterPro"/>
</dbReference>
<evidence type="ECO:0000256" key="3">
    <source>
        <dbReference type="ARBA" id="ARBA00022692"/>
    </source>
</evidence>
<evidence type="ECO:0000259" key="11">
    <source>
        <dbReference type="PROSITE" id="PS50885"/>
    </source>
</evidence>
<feature type="transmembrane region" description="Helical" evidence="8">
    <location>
        <begin position="170"/>
        <end position="190"/>
    </location>
</feature>
<dbReference type="PRINTS" id="PR00260">
    <property type="entry name" value="CHEMTRNSDUCR"/>
</dbReference>
<comment type="caution">
    <text evidence="12">The sequence shown here is derived from an EMBL/GenBank/DDBJ whole genome shotgun (WGS) entry which is preliminary data.</text>
</comment>
<dbReference type="Gene3D" id="6.10.340.10">
    <property type="match status" value="1"/>
</dbReference>
<keyword evidence="5 7" id="KW-0807">Transducer</keyword>
<keyword evidence="2" id="KW-1003">Cell membrane</keyword>
<evidence type="ECO:0000256" key="6">
    <source>
        <dbReference type="ARBA" id="ARBA00029447"/>
    </source>
</evidence>
<dbReference type="GO" id="GO:0007165">
    <property type="term" value="P:signal transduction"/>
    <property type="evidence" value="ECO:0007669"/>
    <property type="project" value="UniProtKB-KW"/>
</dbReference>
<comment type="similarity">
    <text evidence="6">Belongs to the methyl-accepting chemotaxis (MCP) protein family.</text>
</comment>
<protein>
    <submittedName>
        <fullName evidence="12">Methyl-accepting chemotaxis protein</fullName>
    </submittedName>
</protein>
<evidence type="ECO:0000256" key="4">
    <source>
        <dbReference type="ARBA" id="ARBA00022989"/>
    </source>
</evidence>
<dbReference type="AlphaFoldDB" id="A0A7K0K2I9"/>
<dbReference type="SMART" id="SM00304">
    <property type="entry name" value="HAMP"/>
    <property type="match status" value="1"/>
</dbReference>
<dbReference type="PROSITE" id="PS50111">
    <property type="entry name" value="CHEMOTAXIS_TRANSDUC_2"/>
    <property type="match status" value="1"/>
</dbReference>
<keyword evidence="3 8" id="KW-0812">Transmembrane</keyword>
<feature type="domain" description="HAMP" evidence="11">
    <location>
        <begin position="195"/>
        <end position="247"/>
    </location>
</feature>
<dbReference type="GO" id="GO:0005886">
    <property type="term" value="C:plasma membrane"/>
    <property type="evidence" value="ECO:0007669"/>
    <property type="project" value="UniProtKB-SubCell"/>
</dbReference>
<dbReference type="PROSITE" id="PS50192">
    <property type="entry name" value="T_SNARE"/>
    <property type="match status" value="1"/>
</dbReference>
<dbReference type="SMART" id="SM00283">
    <property type="entry name" value="MA"/>
    <property type="match status" value="1"/>
</dbReference>
<evidence type="ECO:0000259" key="10">
    <source>
        <dbReference type="PROSITE" id="PS50192"/>
    </source>
</evidence>
<evidence type="ECO:0000256" key="2">
    <source>
        <dbReference type="ARBA" id="ARBA00022519"/>
    </source>
</evidence>
<evidence type="ECO:0000256" key="8">
    <source>
        <dbReference type="SAM" id="Phobius"/>
    </source>
</evidence>
<keyword evidence="2" id="KW-0997">Cell inner membrane</keyword>
<dbReference type="Gene3D" id="1.10.287.950">
    <property type="entry name" value="Methyl-accepting chemotaxis protein"/>
    <property type="match status" value="1"/>
</dbReference>
<evidence type="ECO:0000256" key="7">
    <source>
        <dbReference type="PROSITE-ProRule" id="PRU00284"/>
    </source>
</evidence>
<reference evidence="12 13" key="1">
    <citation type="submission" date="2019-08" db="EMBL/GenBank/DDBJ databases">
        <title>In-depth cultivation of the pig gut microbiome towards novel bacterial diversity and tailored functional studies.</title>
        <authorList>
            <person name="Wylensek D."/>
            <person name="Hitch T.C.A."/>
            <person name="Clavel T."/>
        </authorList>
    </citation>
    <scope>NUCLEOTIDE SEQUENCE [LARGE SCALE GENOMIC DNA]</scope>
    <source>
        <strain evidence="12 13">RF-GAM-744-WT-7</strain>
    </source>
</reference>
<evidence type="ECO:0000313" key="12">
    <source>
        <dbReference type="EMBL" id="MST49265.1"/>
    </source>
</evidence>
<evidence type="ECO:0000313" key="13">
    <source>
        <dbReference type="Proteomes" id="UP000442535"/>
    </source>
</evidence>
<sequence>MLIYMVLSLQQNRGAFDGEIERYNDVEIVEQARTNWTAMRSADLMLLTRLQSGATTSLQQDQNSVAQVDELLKQVDTEVAKLEALPLDANKKAIVGDLRANYEEYAKVWGDFKTGSSVADPAAALQASAPFSEWEEQNGFLFADNVRTLLDSFNADSAQATKARAASSQLTMIVAVVIIVVSIILVVLLIRALVTPLKRSAAALSEGMNKFAGGDFTVSVPRRSNDEVGDMSEDFNEAVSRLRGGIAATAEASNQVVSVAVTIGQGSRGAVEATQQGADFINSGAAAAEEVSRSVQTVAAGAEEMSASIKEIATNANAAAEVAKEAYDVAARTNETVAKLGESSKEVGEVIETITAVAEQTNLLALNATIEAARAGEAGRGFAVVASEVKDLAAETGKATEEVAVKVEQIQTDTQEAIAAIEQISGIIASINDYQTTIAAAVEEQTATTNEMSRSVSEAADGSRTIAENVADIARQTNEMAEAFTQIDNEMGTLSGQSRDLVSQLNELKY</sequence>
<dbReference type="PANTHER" id="PTHR32089:SF112">
    <property type="entry name" value="LYSOZYME-LIKE PROTEIN-RELATED"/>
    <property type="match status" value="1"/>
</dbReference>
<name>A0A7K0K2I9_9ACTO</name>
<dbReference type="InterPro" id="IPR003660">
    <property type="entry name" value="HAMP_dom"/>
</dbReference>
<dbReference type="PANTHER" id="PTHR32089">
    <property type="entry name" value="METHYL-ACCEPTING CHEMOTAXIS PROTEIN MCPB"/>
    <property type="match status" value="1"/>
</dbReference>
<dbReference type="Pfam" id="PF00672">
    <property type="entry name" value="HAMP"/>
    <property type="match status" value="1"/>
</dbReference>
<keyword evidence="13" id="KW-1185">Reference proteome</keyword>
<dbReference type="PROSITE" id="PS50885">
    <property type="entry name" value="HAMP"/>
    <property type="match status" value="1"/>
</dbReference>
<dbReference type="Proteomes" id="UP000442535">
    <property type="component" value="Unassembled WGS sequence"/>
</dbReference>
<accession>A0A7K0K2I9</accession>
<feature type="domain" description="T-SNARE coiled-coil homology" evidence="10">
    <location>
        <begin position="411"/>
        <end position="473"/>
    </location>
</feature>
<keyword evidence="8" id="KW-0472">Membrane</keyword>
<dbReference type="InterPro" id="IPR000727">
    <property type="entry name" value="T_SNARE_dom"/>
</dbReference>
<evidence type="ECO:0000256" key="1">
    <source>
        <dbReference type="ARBA" id="ARBA00004429"/>
    </source>
</evidence>
<keyword evidence="4 8" id="KW-1133">Transmembrane helix</keyword>
<dbReference type="EMBL" id="VUMY01000004">
    <property type="protein sequence ID" value="MST49265.1"/>
    <property type="molecule type" value="Genomic_DNA"/>
</dbReference>
<evidence type="ECO:0000256" key="5">
    <source>
        <dbReference type="ARBA" id="ARBA00023224"/>
    </source>
</evidence>
<comment type="subcellular location">
    <subcellularLocation>
        <location evidence="1">Cell inner membrane</location>
        <topology evidence="1">Multi-pass membrane protein</topology>
    </subcellularLocation>
</comment>
<dbReference type="GO" id="GO:0004888">
    <property type="term" value="F:transmembrane signaling receptor activity"/>
    <property type="evidence" value="ECO:0007669"/>
    <property type="project" value="InterPro"/>
</dbReference>
<dbReference type="InterPro" id="IPR004090">
    <property type="entry name" value="Chemotax_Me-accpt_rcpt"/>
</dbReference>
<dbReference type="SUPFAM" id="SSF58104">
    <property type="entry name" value="Methyl-accepting chemotaxis protein (MCP) signaling domain"/>
    <property type="match status" value="1"/>
</dbReference>
<evidence type="ECO:0000259" key="9">
    <source>
        <dbReference type="PROSITE" id="PS50111"/>
    </source>
</evidence>
<dbReference type="InterPro" id="IPR004089">
    <property type="entry name" value="MCPsignal_dom"/>
</dbReference>
<proteinExistence type="inferred from homology"/>
<feature type="domain" description="Methyl-accepting transducer" evidence="9">
    <location>
        <begin position="252"/>
        <end position="481"/>
    </location>
</feature>
<gene>
    <name evidence="12" type="ORF">FYJ63_03265</name>
</gene>
<organism evidence="12 13">
    <name type="scientific">Mobiluncus porci</name>
    <dbReference type="NCBI Taxonomy" id="2652278"/>
    <lineage>
        <taxon>Bacteria</taxon>
        <taxon>Bacillati</taxon>
        <taxon>Actinomycetota</taxon>
        <taxon>Actinomycetes</taxon>
        <taxon>Actinomycetales</taxon>
        <taxon>Actinomycetaceae</taxon>
        <taxon>Mobiluncus</taxon>
    </lineage>
</organism>
<dbReference type="RefSeq" id="WP_154543783.1">
    <property type="nucleotide sequence ID" value="NZ_JAQYQY010000013.1"/>
</dbReference>